<evidence type="ECO:0000313" key="2">
    <source>
        <dbReference type="EMBL" id="MCM1983661.1"/>
    </source>
</evidence>
<dbReference type="Pfam" id="PF12680">
    <property type="entry name" value="SnoaL_2"/>
    <property type="match status" value="1"/>
</dbReference>
<dbReference type="SUPFAM" id="SSF54427">
    <property type="entry name" value="NTF2-like"/>
    <property type="match status" value="1"/>
</dbReference>
<dbReference type="InterPro" id="IPR037401">
    <property type="entry name" value="SnoaL-like"/>
</dbReference>
<feature type="domain" description="SnoaL-like" evidence="1">
    <location>
        <begin position="13"/>
        <end position="115"/>
    </location>
</feature>
<dbReference type="Proteomes" id="UP000031561">
    <property type="component" value="Unassembled WGS sequence"/>
</dbReference>
<sequence>MNTIPTNQIATAVSQYFSASRSQDKVTAMVDCFSETCVVQDPADRAAMYGKEVLRNYFDQVVQQFSALGLTEEYVAINGNQAAVKWVGQGTTFSGKPITFEGIDIFEIDLEGKIQQLTGFWNPEALLASLQAESLDP</sequence>
<gene>
    <name evidence="2" type="ORF">QQ91_0012620</name>
</gene>
<dbReference type="EMBL" id="JTHE03000067">
    <property type="protein sequence ID" value="MCM1983661.1"/>
    <property type="molecule type" value="Genomic_DNA"/>
</dbReference>
<accession>A0ABD4T4A8</accession>
<reference evidence="2 3" key="1">
    <citation type="journal article" date="2015" name="Genome Announc.">
        <title>Draft Genome Sequence of Filamentous Marine Cyanobacterium Lyngbya confervoides Strain BDU141951.</title>
        <authorList>
            <person name="Chandrababunaidu M.M."/>
            <person name="Sen D."/>
            <person name="Tripathy S."/>
        </authorList>
    </citation>
    <scope>NUCLEOTIDE SEQUENCE [LARGE SCALE GENOMIC DNA]</scope>
    <source>
        <strain evidence="2 3">BDU141951</strain>
    </source>
</reference>
<keyword evidence="3" id="KW-1185">Reference proteome</keyword>
<comment type="caution">
    <text evidence="2">The sequence shown here is derived from an EMBL/GenBank/DDBJ whole genome shotgun (WGS) entry which is preliminary data.</text>
</comment>
<evidence type="ECO:0000313" key="3">
    <source>
        <dbReference type="Proteomes" id="UP000031561"/>
    </source>
</evidence>
<protein>
    <submittedName>
        <fullName evidence="2">Nuclear transport factor 2 family protein</fullName>
    </submittedName>
</protein>
<dbReference type="RefSeq" id="WP_166282597.1">
    <property type="nucleotide sequence ID" value="NZ_JTHE03000067.1"/>
</dbReference>
<dbReference type="AlphaFoldDB" id="A0ABD4T4A8"/>
<name>A0ABD4T4A8_9CYAN</name>
<organism evidence="2 3">
    <name type="scientific">Lyngbya confervoides BDU141951</name>
    <dbReference type="NCBI Taxonomy" id="1574623"/>
    <lineage>
        <taxon>Bacteria</taxon>
        <taxon>Bacillati</taxon>
        <taxon>Cyanobacteriota</taxon>
        <taxon>Cyanophyceae</taxon>
        <taxon>Oscillatoriophycideae</taxon>
        <taxon>Oscillatoriales</taxon>
        <taxon>Microcoleaceae</taxon>
        <taxon>Lyngbya</taxon>
    </lineage>
</organism>
<dbReference type="Gene3D" id="3.10.450.50">
    <property type="match status" value="1"/>
</dbReference>
<dbReference type="InterPro" id="IPR032710">
    <property type="entry name" value="NTF2-like_dom_sf"/>
</dbReference>
<proteinExistence type="predicted"/>
<evidence type="ECO:0000259" key="1">
    <source>
        <dbReference type="Pfam" id="PF12680"/>
    </source>
</evidence>